<evidence type="ECO:0000313" key="3">
    <source>
        <dbReference type="Proteomes" id="UP000006175"/>
    </source>
</evidence>
<sequence>MKHIYVGAMYKEGYVELPTGLNAFNRSWLPEDKARGLVIGVHGFAEHSGRYLHVGEALSRYNYAFYIHDLRGHGKSRGEEPGYIDSFNEFIDDLDSFINYAIRDSGVQNTILLGHSMGGLIVLHYLAKRRGRVKTAVVTGAATLIRYPVLQRILLELMSMLSPRKRIDLPIDPGLLSSDPSVGEKYIRDELVLKKPTLKLIYELYRASKEIWRIVEEIDTPILIIHGENDRIVNPEGSRRLYDRLRVSDKGLKIYPGMRHEVLNEPEWLKVLEDIIEWINKHVQ</sequence>
<dbReference type="InterPro" id="IPR000073">
    <property type="entry name" value="AB_hydrolase_1"/>
</dbReference>
<organism evidence="2 3">
    <name type="scientific">Desulfurococcus amylolyticus DSM 16532</name>
    <dbReference type="NCBI Taxonomy" id="768672"/>
    <lineage>
        <taxon>Archaea</taxon>
        <taxon>Thermoproteota</taxon>
        <taxon>Thermoprotei</taxon>
        <taxon>Desulfurococcales</taxon>
        <taxon>Desulfurococcaceae</taxon>
        <taxon>Desulfurococcus</taxon>
    </lineage>
</organism>
<keyword evidence="2" id="KW-0378">Hydrolase</keyword>
<dbReference type="InterPro" id="IPR022742">
    <property type="entry name" value="Hydrolase_4"/>
</dbReference>
<proteinExistence type="predicted"/>
<dbReference type="EMBL" id="CP003321">
    <property type="protein sequence ID" value="AFL66796.1"/>
    <property type="molecule type" value="Genomic_DNA"/>
</dbReference>
<dbReference type="Proteomes" id="UP000006175">
    <property type="component" value="Chromosome"/>
</dbReference>
<dbReference type="GeneID" id="13061284"/>
<dbReference type="InterPro" id="IPR029058">
    <property type="entry name" value="AB_hydrolase_fold"/>
</dbReference>
<dbReference type="RefSeq" id="WP_014767696.1">
    <property type="nucleotide sequence ID" value="NC_018001.1"/>
</dbReference>
<evidence type="ECO:0000313" key="2">
    <source>
        <dbReference type="EMBL" id="AFL66796.1"/>
    </source>
</evidence>
<reference evidence="2 3" key="1">
    <citation type="journal article" date="2012" name="J. Bacteriol.">
        <title>Complete Genome Sequence of Desulfurococcus fermentans, a Hyperthermophilic Cellulolytic Crenarchaeon Isolated from a Freshwater Hot Spring in Kamchatka, Russia.</title>
        <authorList>
            <person name="Susanti D."/>
            <person name="Johnson E.F."/>
            <person name="Rodriguez J.R."/>
            <person name="Anderson I."/>
            <person name="Perevalova A.A."/>
            <person name="Kyrpides N."/>
            <person name="Lucas S."/>
            <person name="Han J."/>
            <person name="Lapidus A."/>
            <person name="Cheng J.F."/>
            <person name="Goodwin L."/>
            <person name="Pitluck S."/>
            <person name="Mavrommatis K."/>
            <person name="Peters L."/>
            <person name="Land M.L."/>
            <person name="Hauser L."/>
            <person name="Gopalan V."/>
            <person name="Chan P.P."/>
            <person name="Lowe T.M."/>
            <person name="Atomi H."/>
            <person name="Bonch-Osmolovskaya E.A."/>
            <person name="Woyke T."/>
            <person name="Mukhopadhyay B."/>
        </authorList>
    </citation>
    <scope>NUCLEOTIDE SEQUENCE [LARGE SCALE GENOMIC DNA]</scope>
    <source>
        <strain evidence="2 3">DSM 16532</strain>
    </source>
</reference>
<protein>
    <submittedName>
        <fullName evidence="2">Alpha/beta hydrolase fold protein</fullName>
    </submittedName>
</protein>
<dbReference type="PRINTS" id="PR00111">
    <property type="entry name" value="ABHYDROLASE"/>
</dbReference>
<dbReference type="eggNOG" id="arCOG01650">
    <property type="taxonomic scope" value="Archaea"/>
</dbReference>
<name>I3XS72_DESAM</name>
<dbReference type="KEGG" id="dfd:Desfe_0908"/>
<feature type="domain" description="Serine aminopeptidase S33" evidence="1">
    <location>
        <begin position="33"/>
        <end position="267"/>
    </location>
</feature>
<dbReference type="OrthoDB" id="31240at2157"/>
<dbReference type="AlphaFoldDB" id="I3XS72"/>
<dbReference type="GO" id="GO:0016787">
    <property type="term" value="F:hydrolase activity"/>
    <property type="evidence" value="ECO:0007669"/>
    <property type="project" value="UniProtKB-KW"/>
</dbReference>
<dbReference type="InterPro" id="IPR051044">
    <property type="entry name" value="MAG_DAG_Lipase"/>
</dbReference>
<dbReference type="SUPFAM" id="SSF53474">
    <property type="entry name" value="alpha/beta-Hydrolases"/>
    <property type="match status" value="1"/>
</dbReference>
<dbReference type="HOGENOM" id="CLU_026209_7_2_2"/>
<gene>
    <name evidence="2" type="ORF">Desfe_0908</name>
</gene>
<keyword evidence="3" id="KW-1185">Reference proteome</keyword>
<dbReference type="Gene3D" id="3.40.50.1820">
    <property type="entry name" value="alpha/beta hydrolase"/>
    <property type="match status" value="1"/>
</dbReference>
<accession>I3XS72</accession>
<dbReference type="PANTHER" id="PTHR11614">
    <property type="entry name" value="PHOSPHOLIPASE-RELATED"/>
    <property type="match status" value="1"/>
</dbReference>
<dbReference type="Pfam" id="PF12146">
    <property type="entry name" value="Hydrolase_4"/>
    <property type="match status" value="1"/>
</dbReference>
<evidence type="ECO:0000259" key="1">
    <source>
        <dbReference type="Pfam" id="PF12146"/>
    </source>
</evidence>